<sequence>MSQYQTSFDLLRRLAKDTFYRMQHGHELDCVQSEETLTDINLLEIKRESLYFFRVDKPTKHEEREKGFDWEFWIGCNAKGWYRYAVQAKRMYLNSGKYDRLRHKHKGATKFQIEILEDFSKSTGAIPLYCFYNAIDQNQLNGRWHCTYNPELEQMGCTIVPLRIVKEAHKRRQDKSFEALHNDSSAKPWQCLLCPGILDSRLAKYPNGFLPEDKGYKKFESLPDHLAYFQETGNIANLPDDLYKSEFGGYPKRIMVIDTGGQEF</sequence>
<organism evidence="1">
    <name type="scientific">uncultured organism</name>
    <dbReference type="NCBI Taxonomy" id="155900"/>
    <lineage>
        <taxon>unclassified sequences</taxon>
        <taxon>environmental samples</taxon>
    </lineage>
</organism>
<protein>
    <submittedName>
        <fullName evidence="1">Uncharacterized protein</fullName>
    </submittedName>
</protein>
<accession>A0A5B8RD33</accession>
<evidence type="ECO:0000313" key="1">
    <source>
        <dbReference type="EMBL" id="QEA05352.1"/>
    </source>
</evidence>
<reference evidence="1" key="1">
    <citation type="submission" date="2019-06" db="EMBL/GenBank/DDBJ databases">
        <authorList>
            <person name="Murdoch R.W."/>
            <person name="Fathepure B."/>
        </authorList>
    </citation>
    <scope>NUCLEOTIDE SEQUENCE</scope>
</reference>
<dbReference type="EMBL" id="MN079099">
    <property type="protein sequence ID" value="QEA05352.1"/>
    <property type="molecule type" value="Genomic_DNA"/>
</dbReference>
<name>A0A5B8RD33_9ZZZZ</name>
<proteinExistence type="predicted"/>
<dbReference type="AlphaFoldDB" id="A0A5B8RD33"/>
<dbReference type="Pfam" id="PF20320">
    <property type="entry name" value="DUF6615"/>
    <property type="match status" value="1"/>
</dbReference>
<dbReference type="InterPro" id="IPR046723">
    <property type="entry name" value="DUF6615"/>
</dbReference>
<gene>
    <name evidence="1" type="ORF">KBTEX_01672</name>
</gene>